<evidence type="ECO:0000256" key="3">
    <source>
        <dbReference type="ARBA" id="ARBA00022490"/>
    </source>
</evidence>
<keyword evidence="4" id="KW-0436">Ligase</keyword>
<dbReference type="GO" id="GO:0071555">
    <property type="term" value="P:cell wall organization"/>
    <property type="evidence" value="ECO:0007669"/>
    <property type="project" value="UniProtKB-KW"/>
</dbReference>
<dbReference type="InterPro" id="IPR011761">
    <property type="entry name" value="ATP-grasp"/>
</dbReference>
<proteinExistence type="inferred from homology"/>
<evidence type="ECO:0000256" key="5">
    <source>
        <dbReference type="ARBA" id="ARBA00022741"/>
    </source>
</evidence>
<dbReference type="InterPro" id="IPR016185">
    <property type="entry name" value="PreATP-grasp_dom_sf"/>
</dbReference>
<evidence type="ECO:0000256" key="1">
    <source>
        <dbReference type="ARBA" id="ARBA00004496"/>
    </source>
</evidence>
<dbReference type="InterPro" id="IPR013815">
    <property type="entry name" value="ATP_grasp_subdomain_1"/>
</dbReference>
<dbReference type="GO" id="GO:0046872">
    <property type="term" value="F:metal ion binding"/>
    <property type="evidence" value="ECO:0007669"/>
    <property type="project" value="InterPro"/>
</dbReference>
<dbReference type="SUPFAM" id="SSF52440">
    <property type="entry name" value="PreATP-grasp domain"/>
    <property type="match status" value="1"/>
</dbReference>
<comment type="subcellular location">
    <subcellularLocation>
        <location evidence="1">Cytoplasm</location>
    </subcellularLocation>
</comment>
<evidence type="ECO:0000256" key="9">
    <source>
        <dbReference type="ARBA" id="ARBA00023316"/>
    </source>
</evidence>
<dbReference type="EMBL" id="MFJE01000056">
    <property type="protein sequence ID" value="OGG13333.1"/>
    <property type="molecule type" value="Genomic_DNA"/>
</dbReference>
<keyword evidence="7" id="KW-0133">Cell shape</keyword>
<dbReference type="PROSITE" id="PS50975">
    <property type="entry name" value="ATP_GRASP"/>
    <property type="match status" value="1"/>
</dbReference>
<keyword evidence="3" id="KW-0963">Cytoplasm</keyword>
<evidence type="ECO:0000256" key="8">
    <source>
        <dbReference type="ARBA" id="ARBA00022984"/>
    </source>
</evidence>
<keyword evidence="8" id="KW-0573">Peptidoglycan synthesis</keyword>
<evidence type="ECO:0000259" key="11">
    <source>
        <dbReference type="PROSITE" id="PS50975"/>
    </source>
</evidence>
<dbReference type="PANTHER" id="PTHR23132:SF23">
    <property type="entry name" value="D-ALANINE--D-ALANINE LIGASE B"/>
    <property type="match status" value="1"/>
</dbReference>
<evidence type="ECO:0000256" key="2">
    <source>
        <dbReference type="ARBA" id="ARBA00010871"/>
    </source>
</evidence>
<dbReference type="GO" id="GO:0008360">
    <property type="term" value="P:regulation of cell shape"/>
    <property type="evidence" value="ECO:0007669"/>
    <property type="project" value="UniProtKB-KW"/>
</dbReference>
<dbReference type="PROSITE" id="PS00844">
    <property type="entry name" value="DALA_DALA_LIGASE_2"/>
    <property type="match status" value="1"/>
</dbReference>
<name>A0A1F5ZLS6_9BACT</name>
<dbReference type="PANTHER" id="PTHR23132">
    <property type="entry name" value="D-ALANINE--D-ALANINE LIGASE"/>
    <property type="match status" value="1"/>
</dbReference>
<dbReference type="SUPFAM" id="SSF56059">
    <property type="entry name" value="Glutathione synthetase ATP-binding domain-like"/>
    <property type="match status" value="1"/>
</dbReference>
<sequence length="365" mass="41113">MTIALTYNVKHTRSSTSLTAQNEAEFDSPETVEALKKALESENHKVIKIEADDSAYSRFQTLKNEIDIVFNVSEGLRGQARESQIPAILEMLNIPYTHSGVLAQAVTLDKALTKKILTFHGISTPKFLLIRQIRQISPILTQVSRELSYPLIVKPNSEGSSKGIFNKNLVFDEKKLSERIAWLLKTFKQPVIIEEFLSGREFTVSILGNSPPKVLPIVEQNFEVFPENMPHFASYEAKWLFEDELPNPHDAYFCPAPIDKNLKIKIDNICLAAWDALELKDVARIDLRLDHDGNPSILEVNTLPGLISDPNIVTYLPIAARKAGYTYETLVNTILNEALKRYGLLKSSKSHIHIAPKPLILTEEK</sequence>
<dbReference type="InterPro" id="IPR000291">
    <property type="entry name" value="D-Ala_lig_Van_CS"/>
</dbReference>
<protein>
    <recommendedName>
        <fullName evidence="11">ATP-grasp domain-containing protein</fullName>
    </recommendedName>
</protein>
<dbReference type="GO" id="GO:0009252">
    <property type="term" value="P:peptidoglycan biosynthetic process"/>
    <property type="evidence" value="ECO:0007669"/>
    <property type="project" value="UniProtKB-KW"/>
</dbReference>
<dbReference type="InterPro" id="IPR011095">
    <property type="entry name" value="Dala_Dala_lig_C"/>
</dbReference>
<comment type="caution">
    <text evidence="12">The sequence shown here is derived from an EMBL/GenBank/DDBJ whole genome shotgun (WGS) entry which is preliminary data.</text>
</comment>
<evidence type="ECO:0000313" key="12">
    <source>
        <dbReference type="EMBL" id="OGG13333.1"/>
    </source>
</evidence>
<dbReference type="Proteomes" id="UP000177383">
    <property type="component" value="Unassembled WGS sequence"/>
</dbReference>
<dbReference type="GO" id="GO:0008716">
    <property type="term" value="F:D-alanine-D-alanine ligase activity"/>
    <property type="evidence" value="ECO:0007669"/>
    <property type="project" value="InterPro"/>
</dbReference>
<gene>
    <name evidence="12" type="ORF">A2773_00870</name>
</gene>
<feature type="domain" description="ATP-grasp" evidence="11">
    <location>
        <begin position="114"/>
        <end position="336"/>
    </location>
</feature>
<dbReference type="Gene3D" id="3.30.1490.20">
    <property type="entry name" value="ATP-grasp fold, A domain"/>
    <property type="match status" value="1"/>
</dbReference>
<evidence type="ECO:0000256" key="10">
    <source>
        <dbReference type="PROSITE-ProRule" id="PRU00409"/>
    </source>
</evidence>
<dbReference type="AlphaFoldDB" id="A0A1F5ZLS6"/>
<dbReference type="Pfam" id="PF07478">
    <property type="entry name" value="Dala_Dala_lig_C"/>
    <property type="match status" value="1"/>
</dbReference>
<accession>A0A1F5ZLS6</accession>
<evidence type="ECO:0000256" key="6">
    <source>
        <dbReference type="ARBA" id="ARBA00022840"/>
    </source>
</evidence>
<organism evidence="12 13">
    <name type="scientific">Candidatus Gottesmanbacteria bacterium RIFCSPHIGHO2_01_FULL_39_10</name>
    <dbReference type="NCBI Taxonomy" id="1798375"/>
    <lineage>
        <taxon>Bacteria</taxon>
        <taxon>Candidatus Gottesmaniibacteriota</taxon>
    </lineage>
</organism>
<dbReference type="GO" id="GO:0005737">
    <property type="term" value="C:cytoplasm"/>
    <property type="evidence" value="ECO:0007669"/>
    <property type="project" value="UniProtKB-SubCell"/>
</dbReference>
<dbReference type="STRING" id="1798375.A2773_00870"/>
<evidence type="ECO:0000256" key="4">
    <source>
        <dbReference type="ARBA" id="ARBA00022598"/>
    </source>
</evidence>
<keyword evidence="9" id="KW-0961">Cell wall biogenesis/degradation</keyword>
<keyword evidence="5 10" id="KW-0547">Nucleotide-binding</keyword>
<dbReference type="Gene3D" id="3.40.50.20">
    <property type="match status" value="1"/>
</dbReference>
<reference evidence="12 13" key="1">
    <citation type="journal article" date="2016" name="Nat. Commun.">
        <title>Thousands of microbial genomes shed light on interconnected biogeochemical processes in an aquifer system.</title>
        <authorList>
            <person name="Anantharaman K."/>
            <person name="Brown C.T."/>
            <person name="Hug L.A."/>
            <person name="Sharon I."/>
            <person name="Castelle C.J."/>
            <person name="Probst A.J."/>
            <person name="Thomas B.C."/>
            <person name="Singh A."/>
            <person name="Wilkins M.J."/>
            <person name="Karaoz U."/>
            <person name="Brodie E.L."/>
            <person name="Williams K.H."/>
            <person name="Hubbard S.S."/>
            <person name="Banfield J.F."/>
        </authorList>
    </citation>
    <scope>NUCLEOTIDE SEQUENCE [LARGE SCALE GENOMIC DNA]</scope>
</reference>
<keyword evidence="6 10" id="KW-0067">ATP-binding</keyword>
<comment type="similarity">
    <text evidence="2">Belongs to the D-alanine--D-alanine ligase family.</text>
</comment>
<dbReference type="Gene3D" id="3.30.470.20">
    <property type="entry name" value="ATP-grasp fold, B domain"/>
    <property type="match status" value="1"/>
</dbReference>
<evidence type="ECO:0000256" key="7">
    <source>
        <dbReference type="ARBA" id="ARBA00022960"/>
    </source>
</evidence>
<dbReference type="GO" id="GO:0005524">
    <property type="term" value="F:ATP binding"/>
    <property type="evidence" value="ECO:0007669"/>
    <property type="project" value="UniProtKB-UniRule"/>
</dbReference>
<evidence type="ECO:0000313" key="13">
    <source>
        <dbReference type="Proteomes" id="UP000177383"/>
    </source>
</evidence>